<keyword evidence="4" id="KW-0812">Transmembrane</keyword>
<dbReference type="PANTHER" id="PTHR43702:SF3">
    <property type="entry name" value="PROTEIN TSGA"/>
    <property type="match status" value="1"/>
</dbReference>
<protein>
    <submittedName>
        <fullName evidence="5">MFS general substrate transporter</fullName>
    </submittedName>
</protein>
<feature type="transmembrane region" description="Helical" evidence="4">
    <location>
        <begin position="338"/>
        <end position="362"/>
    </location>
</feature>
<organism evidence="5 6">
    <name type="scientific">Aaosphaeria arxii CBS 175.79</name>
    <dbReference type="NCBI Taxonomy" id="1450172"/>
    <lineage>
        <taxon>Eukaryota</taxon>
        <taxon>Fungi</taxon>
        <taxon>Dikarya</taxon>
        <taxon>Ascomycota</taxon>
        <taxon>Pezizomycotina</taxon>
        <taxon>Dothideomycetes</taxon>
        <taxon>Pleosporomycetidae</taxon>
        <taxon>Pleosporales</taxon>
        <taxon>Pleosporales incertae sedis</taxon>
        <taxon>Aaosphaeria</taxon>
    </lineage>
</organism>
<feature type="transmembrane region" description="Helical" evidence="4">
    <location>
        <begin position="29"/>
        <end position="49"/>
    </location>
</feature>
<dbReference type="SUPFAM" id="SSF103473">
    <property type="entry name" value="MFS general substrate transporter"/>
    <property type="match status" value="1"/>
</dbReference>
<keyword evidence="4" id="KW-0472">Membrane</keyword>
<feature type="transmembrane region" description="Helical" evidence="4">
    <location>
        <begin position="121"/>
        <end position="139"/>
    </location>
</feature>
<dbReference type="AlphaFoldDB" id="A0A6A5XIL7"/>
<evidence type="ECO:0000256" key="3">
    <source>
        <dbReference type="SAM" id="MobiDB-lite"/>
    </source>
</evidence>
<feature type="transmembrane region" description="Helical" evidence="4">
    <location>
        <begin position="198"/>
        <end position="217"/>
    </location>
</feature>
<evidence type="ECO:0000256" key="4">
    <source>
        <dbReference type="SAM" id="Phobius"/>
    </source>
</evidence>
<keyword evidence="4" id="KW-1133">Transmembrane helix</keyword>
<dbReference type="GeneID" id="54282689"/>
<evidence type="ECO:0000313" key="5">
    <source>
        <dbReference type="EMBL" id="KAF2012962.1"/>
    </source>
</evidence>
<dbReference type="GO" id="GO:0022857">
    <property type="term" value="F:transmembrane transporter activity"/>
    <property type="evidence" value="ECO:0007669"/>
    <property type="project" value="InterPro"/>
</dbReference>
<feature type="transmembrane region" description="Helical" evidence="4">
    <location>
        <begin position="406"/>
        <end position="429"/>
    </location>
</feature>
<feature type="transmembrane region" description="Helical" evidence="4">
    <location>
        <begin position="374"/>
        <end position="394"/>
    </location>
</feature>
<dbReference type="InterPro" id="IPR050375">
    <property type="entry name" value="MFS_TsgA-like"/>
</dbReference>
<evidence type="ECO:0000256" key="1">
    <source>
        <dbReference type="ARBA" id="ARBA00004429"/>
    </source>
</evidence>
<keyword evidence="2" id="KW-1003">Cell membrane</keyword>
<sequence length="484" mass="52519">MGKIFKRNVLKHSDKQRTRAAELTLRESIYPLCLVTILFFLWGFSYGLLDTLNKHFQVTLNITRTRSSGLQAAYFGAYPLASLGHANWLLRHYGYKIVFIWGLFLYGVGSLIAWPCILYRSFGGFCAAIFIIGNGLGSLETAANPYLTVCGPPKYAEIRINLAQAFNGIGTVVAPVLGSYVFFKDTADNVESLKNVQWVYLAIACFVFLLAVVFYFSPIPEVTDADMAFQAQETSAGTDHKPFIKQWRLFHATFAQFCYTGAQVAIAGAFINYATETRPGTDNATGAQLLAGAQGCFAFGRFVGAALMKFVKPRYIFLVYMTMCIVFIAPSITQRGNAGISMLFVTLFFESIIFPTIVALGMRGLGKYSKRGSGFIVAGVSGGAVVPPILFAAADSQDGKSDAPTAVAMSVPLAFFIAAWSYTLCVNFVPAYTKVVDSFSTTKIGVENAHAHDPEAQTGGGVLADEKIGGGATQNETVDTERKV</sequence>
<comment type="subcellular location">
    <subcellularLocation>
        <location evidence="1">Cell inner membrane</location>
        <topology evidence="1">Multi-pass membrane protein</topology>
    </subcellularLocation>
</comment>
<dbReference type="Pfam" id="PF07690">
    <property type="entry name" value="MFS_1"/>
    <property type="match status" value="1"/>
</dbReference>
<proteinExistence type="predicted"/>
<keyword evidence="6" id="KW-1185">Reference proteome</keyword>
<evidence type="ECO:0000256" key="2">
    <source>
        <dbReference type="ARBA" id="ARBA00022475"/>
    </source>
</evidence>
<dbReference type="PANTHER" id="PTHR43702">
    <property type="entry name" value="L-FUCOSE-PROTON SYMPORTER"/>
    <property type="match status" value="1"/>
</dbReference>
<accession>A0A6A5XIL7</accession>
<gene>
    <name evidence="5" type="ORF">BU24DRAFT_396216</name>
</gene>
<feature type="transmembrane region" description="Helical" evidence="4">
    <location>
        <begin position="97"/>
        <end position="115"/>
    </location>
</feature>
<dbReference type="OrthoDB" id="546893at2759"/>
<dbReference type="RefSeq" id="XP_033381301.1">
    <property type="nucleotide sequence ID" value="XM_033525292.1"/>
</dbReference>
<dbReference type="Gene3D" id="1.20.1250.20">
    <property type="entry name" value="MFS general substrate transporter like domains"/>
    <property type="match status" value="2"/>
</dbReference>
<feature type="transmembrane region" description="Helical" evidence="4">
    <location>
        <begin position="69"/>
        <end position="90"/>
    </location>
</feature>
<dbReference type="GO" id="GO:0005886">
    <property type="term" value="C:plasma membrane"/>
    <property type="evidence" value="ECO:0007669"/>
    <property type="project" value="UniProtKB-SubCell"/>
</dbReference>
<feature type="transmembrane region" description="Helical" evidence="4">
    <location>
        <begin position="249"/>
        <end position="274"/>
    </location>
</feature>
<feature type="transmembrane region" description="Helical" evidence="4">
    <location>
        <begin position="315"/>
        <end position="332"/>
    </location>
</feature>
<feature type="transmembrane region" description="Helical" evidence="4">
    <location>
        <begin position="160"/>
        <end position="183"/>
    </location>
</feature>
<dbReference type="EMBL" id="ML978072">
    <property type="protein sequence ID" value="KAF2012962.1"/>
    <property type="molecule type" value="Genomic_DNA"/>
</dbReference>
<name>A0A6A5XIL7_9PLEO</name>
<reference evidence="5" key="1">
    <citation type="journal article" date="2020" name="Stud. Mycol.">
        <title>101 Dothideomycetes genomes: a test case for predicting lifestyles and emergence of pathogens.</title>
        <authorList>
            <person name="Haridas S."/>
            <person name="Albert R."/>
            <person name="Binder M."/>
            <person name="Bloem J."/>
            <person name="Labutti K."/>
            <person name="Salamov A."/>
            <person name="Andreopoulos B."/>
            <person name="Baker S."/>
            <person name="Barry K."/>
            <person name="Bills G."/>
            <person name="Bluhm B."/>
            <person name="Cannon C."/>
            <person name="Castanera R."/>
            <person name="Culley D."/>
            <person name="Daum C."/>
            <person name="Ezra D."/>
            <person name="Gonzalez J."/>
            <person name="Henrissat B."/>
            <person name="Kuo A."/>
            <person name="Liang C."/>
            <person name="Lipzen A."/>
            <person name="Lutzoni F."/>
            <person name="Magnuson J."/>
            <person name="Mondo S."/>
            <person name="Nolan M."/>
            <person name="Ohm R."/>
            <person name="Pangilinan J."/>
            <person name="Park H.-J."/>
            <person name="Ramirez L."/>
            <person name="Alfaro M."/>
            <person name="Sun H."/>
            <person name="Tritt A."/>
            <person name="Yoshinaga Y."/>
            <person name="Zwiers L.-H."/>
            <person name="Turgeon B."/>
            <person name="Goodwin S."/>
            <person name="Spatafora J."/>
            <person name="Crous P."/>
            <person name="Grigoriev I."/>
        </authorList>
    </citation>
    <scope>NUCLEOTIDE SEQUENCE</scope>
    <source>
        <strain evidence="5">CBS 175.79</strain>
    </source>
</reference>
<evidence type="ECO:0000313" key="6">
    <source>
        <dbReference type="Proteomes" id="UP000799778"/>
    </source>
</evidence>
<feature type="transmembrane region" description="Helical" evidence="4">
    <location>
        <begin position="286"/>
        <end position="308"/>
    </location>
</feature>
<dbReference type="InterPro" id="IPR036259">
    <property type="entry name" value="MFS_trans_sf"/>
</dbReference>
<feature type="region of interest" description="Disordered" evidence="3">
    <location>
        <begin position="450"/>
        <end position="484"/>
    </location>
</feature>
<dbReference type="InterPro" id="IPR011701">
    <property type="entry name" value="MFS"/>
</dbReference>
<dbReference type="Proteomes" id="UP000799778">
    <property type="component" value="Unassembled WGS sequence"/>
</dbReference>